<dbReference type="NCBIfam" id="NF007980">
    <property type="entry name" value="PRK10707.1"/>
    <property type="match status" value="1"/>
</dbReference>
<evidence type="ECO:0000256" key="3">
    <source>
        <dbReference type="ARBA" id="ARBA00022723"/>
    </source>
</evidence>
<dbReference type="GeneID" id="97540927"/>
<dbReference type="InterPro" id="IPR015797">
    <property type="entry name" value="NUDIX_hydrolase-like_dom_sf"/>
</dbReference>
<dbReference type="InterPro" id="IPR000086">
    <property type="entry name" value="NUDIX_hydrolase_dom"/>
</dbReference>
<sequence length="196" mass="22249">MYKEDFLSRFLFTQPAEYHKGSFTRHLDFGHEEYRTAAVLIGLVERDAGLNMILTRRASHLRHHPGQISFPGGKTEKGDASPFETAMREANEEIGLTANQIEHLGQLTPIKTVSGFEVTPVIAFADNQYSPVTDPNEVDDVFEAPVEYLFNKGNIHSVEAHFQGTRRIVYNIPYNQHLIWGVTAQIIHTLHTQFTK</sequence>
<evidence type="ECO:0000256" key="6">
    <source>
        <dbReference type="ARBA" id="ARBA00023211"/>
    </source>
</evidence>
<comment type="caution">
    <text evidence="8">The sequence shown here is derived from an EMBL/GenBank/DDBJ whole genome shotgun (WGS) entry which is preliminary data.</text>
</comment>
<dbReference type="Gene3D" id="3.90.79.10">
    <property type="entry name" value="Nucleoside Triphosphate Pyrophosphohydrolase"/>
    <property type="match status" value="1"/>
</dbReference>
<reference evidence="8 9" key="1">
    <citation type="journal article" date="2013" name="ISME J.">
        <title>Comparative genomics of pathogenic lineages of Vibrio nigripulchritudo identifies virulence-associated traits.</title>
        <authorList>
            <person name="Goudenege D."/>
            <person name="Labreuche Y."/>
            <person name="Krin E."/>
            <person name="Ansquer D."/>
            <person name="Mangenot S."/>
            <person name="Calteau A."/>
            <person name="Medigue C."/>
            <person name="Mazel D."/>
            <person name="Polz M.F."/>
            <person name="Le Roux F."/>
        </authorList>
    </citation>
    <scope>NUCLEOTIDE SEQUENCE [LARGE SCALE GENOMIC DNA]</scope>
    <source>
        <strain evidence="8 9">SOn1</strain>
    </source>
</reference>
<proteinExistence type="predicted"/>
<feature type="domain" description="Nudix hydrolase" evidence="7">
    <location>
        <begin position="34"/>
        <end position="168"/>
    </location>
</feature>
<keyword evidence="4 8" id="KW-0378">Hydrolase</keyword>
<dbReference type="EMBL" id="CAOF01000149">
    <property type="protein sequence ID" value="CCO48553.1"/>
    <property type="molecule type" value="Genomic_DNA"/>
</dbReference>
<dbReference type="Pfam" id="PF00293">
    <property type="entry name" value="NUDIX"/>
    <property type="match status" value="1"/>
</dbReference>
<organism evidence="8 9">
    <name type="scientific">Vibrio nigripulchritudo SOn1</name>
    <dbReference type="NCBI Taxonomy" id="1238450"/>
    <lineage>
        <taxon>Bacteria</taxon>
        <taxon>Pseudomonadati</taxon>
        <taxon>Pseudomonadota</taxon>
        <taxon>Gammaproteobacteria</taxon>
        <taxon>Vibrionales</taxon>
        <taxon>Vibrionaceae</taxon>
        <taxon>Vibrio</taxon>
    </lineage>
</organism>
<dbReference type="PANTHER" id="PTHR12992:SF11">
    <property type="entry name" value="MITOCHONDRIAL COENZYME A DIPHOSPHATASE NUDT8"/>
    <property type="match status" value="1"/>
</dbReference>
<dbReference type="GO" id="GO:0046872">
    <property type="term" value="F:metal ion binding"/>
    <property type="evidence" value="ECO:0007669"/>
    <property type="project" value="UniProtKB-KW"/>
</dbReference>
<evidence type="ECO:0000256" key="4">
    <source>
        <dbReference type="ARBA" id="ARBA00022801"/>
    </source>
</evidence>
<comment type="cofactor">
    <cofactor evidence="2">
        <name>Mg(2+)</name>
        <dbReference type="ChEBI" id="CHEBI:18420"/>
    </cofactor>
</comment>
<accession>A0AAV2VVP3</accession>
<gene>
    <name evidence="8" type="ORF">VIBNISOn1_560089</name>
</gene>
<evidence type="ECO:0000259" key="7">
    <source>
        <dbReference type="PROSITE" id="PS51462"/>
    </source>
</evidence>
<dbReference type="PROSITE" id="PS51462">
    <property type="entry name" value="NUDIX"/>
    <property type="match status" value="1"/>
</dbReference>
<dbReference type="CDD" id="cd03426">
    <property type="entry name" value="NUDIX_CoAse_Nudt7"/>
    <property type="match status" value="1"/>
</dbReference>
<evidence type="ECO:0000313" key="9">
    <source>
        <dbReference type="Proteomes" id="UP000018211"/>
    </source>
</evidence>
<dbReference type="PANTHER" id="PTHR12992">
    <property type="entry name" value="NUDIX HYDROLASE"/>
    <property type="match status" value="1"/>
</dbReference>
<keyword evidence="3" id="KW-0479">Metal-binding</keyword>
<evidence type="ECO:0000256" key="1">
    <source>
        <dbReference type="ARBA" id="ARBA00001936"/>
    </source>
</evidence>
<dbReference type="GO" id="GO:0010945">
    <property type="term" value="F:coenzyme A diphosphatase activity"/>
    <property type="evidence" value="ECO:0007669"/>
    <property type="project" value="InterPro"/>
</dbReference>
<name>A0AAV2VVP3_9VIBR</name>
<keyword evidence="5" id="KW-0460">Magnesium</keyword>
<dbReference type="Proteomes" id="UP000018211">
    <property type="component" value="Unassembled WGS sequence"/>
</dbReference>
<evidence type="ECO:0000256" key="2">
    <source>
        <dbReference type="ARBA" id="ARBA00001946"/>
    </source>
</evidence>
<dbReference type="InterPro" id="IPR045121">
    <property type="entry name" value="CoAse"/>
</dbReference>
<dbReference type="SUPFAM" id="SSF55811">
    <property type="entry name" value="Nudix"/>
    <property type="match status" value="1"/>
</dbReference>
<comment type="cofactor">
    <cofactor evidence="1">
        <name>Mn(2+)</name>
        <dbReference type="ChEBI" id="CHEBI:29035"/>
    </cofactor>
</comment>
<dbReference type="RefSeq" id="WP_022550921.1">
    <property type="nucleotide sequence ID" value="NZ_LK391965.1"/>
</dbReference>
<protein>
    <submittedName>
        <fullName evidence="8">NUDIX hydrolase</fullName>
    </submittedName>
</protein>
<evidence type="ECO:0000256" key="5">
    <source>
        <dbReference type="ARBA" id="ARBA00022842"/>
    </source>
</evidence>
<dbReference type="AlphaFoldDB" id="A0AAV2VVP3"/>
<keyword evidence="6" id="KW-0464">Manganese</keyword>
<evidence type="ECO:0000313" key="8">
    <source>
        <dbReference type="EMBL" id="CCO48553.1"/>
    </source>
</evidence>